<dbReference type="EC" id="3.1.4.12" evidence="2"/>
<proteinExistence type="inferred from homology"/>
<dbReference type="GO" id="GO:0004767">
    <property type="term" value="F:sphingomyelin phosphodiesterase activity"/>
    <property type="evidence" value="ECO:0007669"/>
    <property type="project" value="UniProtKB-EC"/>
</dbReference>
<evidence type="ECO:0000256" key="3">
    <source>
        <dbReference type="ARBA" id="ARBA00022729"/>
    </source>
</evidence>
<keyword evidence="9" id="KW-1185">Reference proteome</keyword>
<feature type="chain" id="PRO_5040464394" description="sphingomyelin phosphodiesterase" evidence="6">
    <location>
        <begin position="25"/>
        <end position="448"/>
    </location>
</feature>
<dbReference type="InterPro" id="IPR036691">
    <property type="entry name" value="Endo/exonu/phosph_ase_sf"/>
</dbReference>
<dbReference type="Proteomes" id="UP001152320">
    <property type="component" value="Chromosome 3"/>
</dbReference>
<name>A0A9Q1CHF1_HOLLE</name>
<feature type="signal peptide" evidence="6">
    <location>
        <begin position="1"/>
        <end position="24"/>
    </location>
</feature>
<dbReference type="EMBL" id="JAIZAY010000003">
    <property type="protein sequence ID" value="KAJ8044995.1"/>
    <property type="molecule type" value="Genomic_DNA"/>
</dbReference>
<dbReference type="Pfam" id="PF03372">
    <property type="entry name" value="Exo_endo_phos"/>
    <property type="match status" value="1"/>
</dbReference>
<dbReference type="GO" id="GO:0005576">
    <property type="term" value="C:extracellular region"/>
    <property type="evidence" value="ECO:0007669"/>
    <property type="project" value="InterPro"/>
</dbReference>
<organism evidence="8 9">
    <name type="scientific">Holothuria leucospilota</name>
    <name type="common">Black long sea cucumber</name>
    <name type="synonym">Mertensiothuria leucospilota</name>
    <dbReference type="NCBI Taxonomy" id="206669"/>
    <lineage>
        <taxon>Eukaryota</taxon>
        <taxon>Metazoa</taxon>
        <taxon>Echinodermata</taxon>
        <taxon>Eleutherozoa</taxon>
        <taxon>Echinozoa</taxon>
        <taxon>Holothuroidea</taxon>
        <taxon>Aspidochirotacea</taxon>
        <taxon>Aspidochirotida</taxon>
        <taxon>Holothuriidae</taxon>
        <taxon>Holothuria</taxon>
    </lineage>
</organism>
<accession>A0A9Q1CHF1</accession>
<dbReference type="AlphaFoldDB" id="A0A9Q1CHF1"/>
<comment type="similarity">
    <text evidence="1">Belongs to the neutral sphingomyelinase family.</text>
</comment>
<gene>
    <name evidence="8" type="ORF">HOLleu_07910</name>
</gene>
<dbReference type="SUPFAM" id="SSF56219">
    <property type="entry name" value="DNase I-like"/>
    <property type="match status" value="1"/>
</dbReference>
<comment type="caution">
    <text evidence="8">The sequence shown here is derived from an EMBL/GenBank/DDBJ whole genome shotgun (WGS) entry which is preliminary data.</text>
</comment>
<evidence type="ECO:0000259" key="7">
    <source>
        <dbReference type="Pfam" id="PF03372"/>
    </source>
</evidence>
<evidence type="ECO:0000313" key="8">
    <source>
        <dbReference type="EMBL" id="KAJ8044995.1"/>
    </source>
</evidence>
<dbReference type="Gene3D" id="3.60.10.10">
    <property type="entry name" value="Endonuclease/exonuclease/phosphatase"/>
    <property type="match status" value="1"/>
</dbReference>
<evidence type="ECO:0000256" key="5">
    <source>
        <dbReference type="ARBA" id="ARBA00049371"/>
    </source>
</evidence>
<dbReference type="OrthoDB" id="10010057at2759"/>
<protein>
    <recommendedName>
        <fullName evidence="2">sphingomyelin phosphodiesterase</fullName>
        <ecNumber evidence="2">3.1.4.12</ecNumber>
    </recommendedName>
</protein>
<evidence type="ECO:0000256" key="1">
    <source>
        <dbReference type="ARBA" id="ARBA00006335"/>
    </source>
</evidence>
<evidence type="ECO:0000256" key="2">
    <source>
        <dbReference type="ARBA" id="ARBA00012369"/>
    </source>
</evidence>
<keyword evidence="4" id="KW-0378">Hydrolase</keyword>
<sequence length="448" mass="50886">MERILIRLLWIFAVSFTAIRSSLAVTCGQESDDKLYVWVDDAPDCEADSSYCPHFGLEYVCESKFISFLPNATCKSGTKVRCSFPDQTVPLETTPVDVIKVLAYNVYELRYLYFQSGQRERTCRVVPEVLKMHPDLDVIVFNEVFMGGCFPPDADITEDNKLTIRQILEQYGFPHYTKTVGSWEPTKRQPENGGIFIASKWPIVKNDSMVFETLSTQGDSLMRKGVSYARVMKSVEGKSTIYNIFGTHLQAYERTNTSLIRVLQAGEMYDFMKQQDISPNEPVIYAGDLNADSANKPNHSAEVIDALHATLPTITGELEFTYDRVENDVFDGTGSDRKWLDYVLYSYEHQQPNTATLEPVRPKSAEPMELCMSAVAITPCYGDSDRCREFWNVSDLSDHYAVLGTFSFPYAEETSTERQPSTPQGRASYTRFCPFMIFFVLLAFKTLI</sequence>
<dbReference type="InterPro" id="IPR038772">
    <property type="entry name" value="Sph/SMPD2-like"/>
</dbReference>
<reference evidence="8" key="1">
    <citation type="submission" date="2021-10" db="EMBL/GenBank/DDBJ databases">
        <title>Tropical sea cucumber genome reveals ecological adaptation and Cuvierian tubules defense mechanism.</title>
        <authorList>
            <person name="Chen T."/>
        </authorList>
    </citation>
    <scope>NUCLEOTIDE SEQUENCE</scope>
    <source>
        <strain evidence="8">Nanhai2018</strain>
        <tissue evidence="8">Muscle</tissue>
    </source>
</reference>
<dbReference type="PANTHER" id="PTHR16320:SF23">
    <property type="entry name" value="SPHINGOMYELINASE C 1"/>
    <property type="match status" value="1"/>
</dbReference>
<comment type="catalytic activity">
    <reaction evidence="5">
        <text>N-(hexadecanoyl)-sphing-4-enine-1-phosphocholine + H2O = N-hexadecanoylsphing-4-enine + phosphocholine + H(+)</text>
        <dbReference type="Rhea" id="RHEA:45644"/>
        <dbReference type="ChEBI" id="CHEBI:15377"/>
        <dbReference type="ChEBI" id="CHEBI:15378"/>
        <dbReference type="ChEBI" id="CHEBI:72959"/>
        <dbReference type="ChEBI" id="CHEBI:78646"/>
        <dbReference type="ChEBI" id="CHEBI:295975"/>
    </reaction>
    <physiologicalReaction direction="left-to-right" evidence="5">
        <dbReference type="Rhea" id="RHEA:45645"/>
    </physiologicalReaction>
</comment>
<dbReference type="InterPro" id="IPR005135">
    <property type="entry name" value="Endo/exonuclease/phosphatase"/>
</dbReference>
<dbReference type="CDD" id="cd09078">
    <property type="entry name" value="nSMase"/>
    <property type="match status" value="1"/>
</dbReference>
<keyword evidence="3 6" id="KW-0732">Signal</keyword>
<feature type="domain" description="Endonuclease/exonuclease/phosphatase" evidence="7">
    <location>
        <begin position="123"/>
        <end position="399"/>
    </location>
</feature>
<evidence type="ECO:0000256" key="6">
    <source>
        <dbReference type="SAM" id="SignalP"/>
    </source>
</evidence>
<evidence type="ECO:0000256" key="4">
    <source>
        <dbReference type="ARBA" id="ARBA00022801"/>
    </source>
</evidence>
<dbReference type="InterPro" id="IPR017766">
    <property type="entry name" value="Sphingomyelinase/PLipase_C"/>
</dbReference>
<evidence type="ECO:0000313" key="9">
    <source>
        <dbReference type="Proteomes" id="UP001152320"/>
    </source>
</evidence>
<dbReference type="PANTHER" id="PTHR16320">
    <property type="entry name" value="SPHINGOMYELINASE FAMILY MEMBER"/>
    <property type="match status" value="1"/>
</dbReference>